<comment type="caution">
    <text evidence="1">The sequence shown here is derived from an EMBL/GenBank/DDBJ whole genome shotgun (WGS) entry which is preliminary data.</text>
</comment>
<reference evidence="1" key="1">
    <citation type="journal article" date="2014" name="Int. J. Syst. Evol. Microbiol.">
        <title>Complete genome sequence of Corynebacterium casei LMG S-19264T (=DSM 44701T), isolated from a smear-ripened cheese.</title>
        <authorList>
            <consortium name="US DOE Joint Genome Institute (JGI-PGF)"/>
            <person name="Walter F."/>
            <person name="Albersmeier A."/>
            <person name="Kalinowski J."/>
            <person name="Ruckert C."/>
        </authorList>
    </citation>
    <scope>NUCLEOTIDE SEQUENCE</scope>
    <source>
        <strain evidence="1">NBRC 108769</strain>
    </source>
</reference>
<sequence>MKLNGDHVLKAPRNVVWDMLMNPDQLVKITPGISELNKRDETNYEAVSEVKIGPVKGKFKGDLELKDLVKPESFTLVVTQQSKIGNVKADVVIHLDEVGNGDTQITFDGNAQMSGLLARTGARVVSGVANSLTKQFFEAFDKEIELMNT</sequence>
<name>A0AA37SQP6_9BACT</name>
<dbReference type="PANTHER" id="PTHR38588">
    <property type="entry name" value="BLL0334 PROTEIN"/>
    <property type="match status" value="1"/>
</dbReference>
<dbReference type="Gene3D" id="3.30.530.20">
    <property type="match status" value="1"/>
</dbReference>
<dbReference type="InterPro" id="IPR010419">
    <property type="entry name" value="CO_DH_gsu"/>
</dbReference>
<dbReference type="AlphaFoldDB" id="A0AA37SQP6"/>
<dbReference type="PANTHER" id="PTHR38588:SF1">
    <property type="entry name" value="BLL0334 PROTEIN"/>
    <property type="match status" value="1"/>
</dbReference>
<dbReference type="EMBL" id="BSOH01000014">
    <property type="protein sequence ID" value="GLR17929.1"/>
    <property type="molecule type" value="Genomic_DNA"/>
</dbReference>
<protein>
    <recommendedName>
        <fullName evidence="3">Carbon monoxide dehydrogenase</fullName>
    </recommendedName>
</protein>
<dbReference type="Proteomes" id="UP001156666">
    <property type="component" value="Unassembled WGS sequence"/>
</dbReference>
<evidence type="ECO:0000313" key="2">
    <source>
        <dbReference type="Proteomes" id="UP001156666"/>
    </source>
</evidence>
<dbReference type="SUPFAM" id="SSF55961">
    <property type="entry name" value="Bet v1-like"/>
    <property type="match status" value="1"/>
</dbReference>
<evidence type="ECO:0000313" key="1">
    <source>
        <dbReference type="EMBL" id="GLR17929.1"/>
    </source>
</evidence>
<dbReference type="RefSeq" id="WP_235291606.1">
    <property type="nucleotide sequence ID" value="NZ_BSOH01000014.1"/>
</dbReference>
<dbReference type="CDD" id="cd05018">
    <property type="entry name" value="CoxG"/>
    <property type="match status" value="1"/>
</dbReference>
<evidence type="ECO:0008006" key="3">
    <source>
        <dbReference type="Google" id="ProtNLM"/>
    </source>
</evidence>
<dbReference type="Pfam" id="PF06240">
    <property type="entry name" value="COXG"/>
    <property type="match status" value="1"/>
</dbReference>
<accession>A0AA37SQP6</accession>
<organism evidence="1 2">
    <name type="scientific">Portibacter lacus</name>
    <dbReference type="NCBI Taxonomy" id="1099794"/>
    <lineage>
        <taxon>Bacteria</taxon>
        <taxon>Pseudomonadati</taxon>
        <taxon>Bacteroidota</taxon>
        <taxon>Saprospiria</taxon>
        <taxon>Saprospirales</taxon>
        <taxon>Haliscomenobacteraceae</taxon>
        <taxon>Portibacter</taxon>
    </lineage>
</organism>
<gene>
    <name evidence="1" type="ORF">GCM10007940_25440</name>
</gene>
<proteinExistence type="predicted"/>
<dbReference type="InterPro" id="IPR023393">
    <property type="entry name" value="START-like_dom_sf"/>
</dbReference>
<reference evidence="1" key="2">
    <citation type="submission" date="2023-01" db="EMBL/GenBank/DDBJ databases">
        <title>Draft genome sequence of Portibacter lacus strain NBRC 108769.</title>
        <authorList>
            <person name="Sun Q."/>
            <person name="Mori K."/>
        </authorList>
    </citation>
    <scope>NUCLEOTIDE SEQUENCE</scope>
    <source>
        <strain evidence="1">NBRC 108769</strain>
    </source>
</reference>
<keyword evidence="2" id="KW-1185">Reference proteome</keyword>